<dbReference type="AlphaFoldDB" id="A0AAU9NIX0"/>
<proteinExistence type="predicted"/>
<keyword evidence="2" id="KW-1185">Reference proteome</keyword>
<sequence length="123" mass="12958">MGEPPLPPVIASDVGEHDCLVHSDPILTDIGDAAIGSASSVIPHEGSGEVAHIQSDAVVVSTVVPPSTGILNFTVDTVKLAFRQKLLGLGFGYRRSKPVFESDVDIHSNNIHPIRSSSSLHID</sequence>
<evidence type="ECO:0000313" key="2">
    <source>
        <dbReference type="Proteomes" id="UP001157418"/>
    </source>
</evidence>
<dbReference type="Proteomes" id="UP001157418">
    <property type="component" value="Unassembled WGS sequence"/>
</dbReference>
<reference evidence="1 2" key="1">
    <citation type="submission" date="2022-01" db="EMBL/GenBank/DDBJ databases">
        <authorList>
            <person name="Xiong W."/>
            <person name="Schranz E."/>
        </authorList>
    </citation>
    <scope>NUCLEOTIDE SEQUENCE [LARGE SCALE GENOMIC DNA]</scope>
</reference>
<organism evidence="1 2">
    <name type="scientific">Lactuca virosa</name>
    <dbReference type="NCBI Taxonomy" id="75947"/>
    <lineage>
        <taxon>Eukaryota</taxon>
        <taxon>Viridiplantae</taxon>
        <taxon>Streptophyta</taxon>
        <taxon>Embryophyta</taxon>
        <taxon>Tracheophyta</taxon>
        <taxon>Spermatophyta</taxon>
        <taxon>Magnoliopsida</taxon>
        <taxon>eudicotyledons</taxon>
        <taxon>Gunneridae</taxon>
        <taxon>Pentapetalae</taxon>
        <taxon>asterids</taxon>
        <taxon>campanulids</taxon>
        <taxon>Asterales</taxon>
        <taxon>Asteraceae</taxon>
        <taxon>Cichorioideae</taxon>
        <taxon>Cichorieae</taxon>
        <taxon>Lactucinae</taxon>
        <taxon>Lactuca</taxon>
    </lineage>
</organism>
<comment type="caution">
    <text evidence="1">The sequence shown here is derived from an EMBL/GenBank/DDBJ whole genome shotgun (WGS) entry which is preliminary data.</text>
</comment>
<dbReference type="EMBL" id="CAKMRJ010004445">
    <property type="protein sequence ID" value="CAH1437794.1"/>
    <property type="molecule type" value="Genomic_DNA"/>
</dbReference>
<accession>A0AAU9NIX0</accession>
<protein>
    <submittedName>
        <fullName evidence="1">Uncharacterized protein</fullName>
    </submittedName>
</protein>
<name>A0AAU9NIX0_9ASTR</name>
<evidence type="ECO:0000313" key="1">
    <source>
        <dbReference type="EMBL" id="CAH1437794.1"/>
    </source>
</evidence>
<gene>
    <name evidence="1" type="ORF">LVIROSA_LOCUS24092</name>
</gene>